<reference evidence="2 3" key="1">
    <citation type="submission" date="2024-01" db="EMBL/GenBank/DDBJ databases">
        <title>Hyphobacterium bacterium isolated from marine sediment.</title>
        <authorList>
            <person name="Zhao S."/>
        </authorList>
    </citation>
    <scope>NUCLEOTIDE SEQUENCE [LARGE SCALE GENOMIC DNA]</scope>
    <source>
        <strain evidence="3">HN65</strain>
    </source>
</reference>
<dbReference type="EMBL" id="JAZDRP010000002">
    <property type="protein sequence ID" value="MEE2525334.1"/>
    <property type="molecule type" value="Genomic_DNA"/>
</dbReference>
<name>A0ABU7LN60_9PROT</name>
<feature type="transmembrane region" description="Helical" evidence="1">
    <location>
        <begin position="64"/>
        <end position="85"/>
    </location>
</feature>
<evidence type="ECO:0000256" key="1">
    <source>
        <dbReference type="SAM" id="Phobius"/>
    </source>
</evidence>
<keyword evidence="1" id="KW-0812">Transmembrane</keyword>
<evidence type="ECO:0008006" key="4">
    <source>
        <dbReference type="Google" id="ProtNLM"/>
    </source>
</evidence>
<organism evidence="2 3">
    <name type="scientific">Hyphobacterium lacteum</name>
    <dbReference type="NCBI Taxonomy" id="3116575"/>
    <lineage>
        <taxon>Bacteria</taxon>
        <taxon>Pseudomonadati</taxon>
        <taxon>Pseudomonadota</taxon>
        <taxon>Alphaproteobacteria</taxon>
        <taxon>Maricaulales</taxon>
        <taxon>Maricaulaceae</taxon>
        <taxon>Hyphobacterium</taxon>
    </lineage>
</organism>
<evidence type="ECO:0000313" key="3">
    <source>
        <dbReference type="Proteomes" id="UP001354971"/>
    </source>
</evidence>
<keyword evidence="3" id="KW-1185">Reference proteome</keyword>
<sequence>MLQKWTLKYLSDSTPDATLTEDGQFWFRRFFTSLSIGNAAAILALGAYLNSSQDQALAASQIKLPFVVFSLGLALAAFTPLTLWIRFEAKKAPERLSFAKSTDDGSGEDKLPESVGYDHPIFWAISHFILVNAHYLIALISSACFVCGLAILNLGVSAL</sequence>
<dbReference type="Proteomes" id="UP001354971">
    <property type="component" value="Unassembled WGS sequence"/>
</dbReference>
<comment type="caution">
    <text evidence="2">The sequence shown here is derived from an EMBL/GenBank/DDBJ whole genome shotgun (WGS) entry which is preliminary data.</text>
</comment>
<keyword evidence="1" id="KW-1133">Transmembrane helix</keyword>
<evidence type="ECO:0000313" key="2">
    <source>
        <dbReference type="EMBL" id="MEE2525334.1"/>
    </source>
</evidence>
<feature type="transmembrane region" description="Helical" evidence="1">
    <location>
        <begin position="30"/>
        <end position="49"/>
    </location>
</feature>
<accession>A0ABU7LN60</accession>
<protein>
    <recommendedName>
        <fullName evidence="4">DUF202 domain-containing protein</fullName>
    </recommendedName>
</protein>
<keyword evidence="1" id="KW-0472">Membrane</keyword>
<feature type="transmembrane region" description="Helical" evidence="1">
    <location>
        <begin position="135"/>
        <end position="156"/>
    </location>
</feature>
<dbReference type="RefSeq" id="WP_330197997.1">
    <property type="nucleotide sequence ID" value="NZ_JAZDRP010000002.1"/>
</dbReference>
<gene>
    <name evidence="2" type="ORF">V0U79_03075</name>
</gene>
<proteinExistence type="predicted"/>